<dbReference type="EMBL" id="MRZN01000014">
    <property type="protein sequence ID" value="PHK49330.1"/>
    <property type="molecule type" value="Genomic_DNA"/>
</dbReference>
<evidence type="ECO:0000313" key="3">
    <source>
        <dbReference type="EMBL" id="UQW80966.1"/>
    </source>
</evidence>
<evidence type="ECO:0000313" key="4">
    <source>
        <dbReference type="Proteomes" id="UP000223828"/>
    </source>
</evidence>
<sequence>MFNKKIILFAISIAIVSLIIGGFYVLHEKKREHYIDIQKKRIEMYFAENVSSYHKIEITKTEKNPLGSYLIKGYINDDKKLYFTTTINDSSNYQFDNQISTSEKLSNMFKSQSKPNKFPSQIIKEKNLNENDYKADPPFIFGF</sequence>
<reference evidence="3" key="4">
    <citation type="submission" date="2022-03" db="EMBL/GenBank/DDBJ databases">
        <title>Complete Genome Sequence of Staphylococcus edaphicus strain CCM 8731.</title>
        <authorList>
            <person name="Rimmer C.O."/>
            <person name="Thomas J.C."/>
        </authorList>
    </citation>
    <scope>NUCLEOTIDE SEQUENCE</scope>
    <source>
        <strain evidence="3">CCM 8731</strain>
    </source>
</reference>
<name>A0A2C6WJQ3_9STAP</name>
<dbReference type="Proteomes" id="UP000223828">
    <property type="component" value="Unassembled WGS sequence"/>
</dbReference>
<reference evidence="2" key="1">
    <citation type="journal article" date="2017" name="Appl. Environ. Microbiol.">
        <title>Staphylococcus edaphicus sp. nov., isolated in Antarctica, harbours mecC gene and genomic islands with suspected role in adaptation to extreme environment.</title>
        <authorList>
            <person name="Pantucek R."/>
            <person name="Sedlacek I."/>
            <person name="Indrakova A."/>
            <person name="Vrbovska V."/>
            <person name="Maslanova I."/>
            <person name="Kovarovic V."/>
            <person name="Svec P."/>
            <person name="Kralova S."/>
            <person name="Kristofova L."/>
            <person name="Keklakova J."/>
            <person name="Petras P."/>
            <person name="Doskar J."/>
        </authorList>
    </citation>
    <scope>NUCLEOTIDE SEQUENCE</scope>
    <source>
        <strain evidence="2">CCM 8730</strain>
    </source>
</reference>
<protein>
    <submittedName>
        <fullName evidence="3">DUF1433 domain-containing protein</fullName>
    </submittedName>
</protein>
<reference evidence="2" key="3">
    <citation type="submission" date="2017-10" db="EMBL/GenBank/DDBJ databases">
        <authorList>
            <person name="Vrbovska V."/>
            <person name="Kovarovic V."/>
            <person name="Indrakova A."/>
        </authorList>
    </citation>
    <scope>NUCLEOTIDE SEQUENCE</scope>
    <source>
        <strain evidence="2">CCM 8730</strain>
    </source>
</reference>
<dbReference type="Proteomes" id="UP001056588">
    <property type="component" value="Chromosome"/>
</dbReference>
<dbReference type="OrthoDB" id="2397124at2"/>
<dbReference type="Gene3D" id="3.10.450.130">
    <property type="entry name" value="folded 79 residue fragment of lin0334 like domains"/>
    <property type="match status" value="1"/>
</dbReference>
<gene>
    <name evidence="2" type="ORF">BTJ66_09185</name>
    <name evidence="3" type="ORF">MNY58_10290</name>
</gene>
<evidence type="ECO:0000313" key="5">
    <source>
        <dbReference type="Proteomes" id="UP001056588"/>
    </source>
</evidence>
<keyword evidence="5" id="KW-1185">Reference proteome</keyword>
<evidence type="ECO:0000256" key="1">
    <source>
        <dbReference type="SAM" id="Phobius"/>
    </source>
</evidence>
<keyword evidence="1" id="KW-0472">Membrane</keyword>
<organism evidence="2 4">
    <name type="scientific">Staphylococcus edaphicus</name>
    <dbReference type="NCBI Taxonomy" id="1955013"/>
    <lineage>
        <taxon>Bacteria</taxon>
        <taxon>Bacillati</taxon>
        <taxon>Bacillota</taxon>
        <taxon>Bacilli</taxon>
        <taxon>Bacillales</taxon>
        <taxon>Staphylococcaceae</taxon>
        <taxon>Staphylococcus</taxon>
    </lineage>
</organism>
<keyword evidence="1" id="KW-1133">Transmembrane helix</keyword>
<accession>A0A2C6WJQ3</accession>
<proteinExistence type="predicted"/>
<dbReference type="InterPro" id="IPR009881">
    <property type="entry name" value="DUF1433"/>
</dbReference>
<dbReference type="EMBL" id="CP093217">
    <property type="protein sequence ID" value="UQW80966.1"/>
    <property type="molecule type" value="Genomic_DNA"/>
</dbReference>
<dbReference type="Pfam" id="PF07252">
    <property type="entry name" value="DUF1433"/>
    <property type="match status" value="1"/>
</dbReference>
<dbReference type="AlphaFoldDB" id="A0A2C6WJQ3"/>
<feature type="transmembrane region" description="Helical" evidence="1">
    <location>
        <begin position="6"/>
        <end position="26"/>
    </location>
</feature>
<reference evidence="4" key="2">
    <citation type="submission" date="2017-10" db="EMBL/GenBank/DDBJ databases">
        <title>Staphylococcus edaphicus sp. nov., isolated in Antarctica, harbouring mecC gene and genomic islands essential in adaptation to extreme environment.</title>
        <authorList>
            <person name="Pantucek R."/>
            <person name="Sedlacek I."/>
            <person name="Indrakova A."/>
            <person name="Vrbovska V."/>
            <person name="Maslanova I."/>
            <person name="Kovarovic V."/>
            <person name="Svec P."/>
            <person name="Kralova S."/>
            <person name="Kristofova L."/>
            <person name="Keklakova J."/>
            <person name="Petras P."/>
            <person name="Doskar J."/>
        </authorList>
    </citation>
    <scope>NUCLEOTIDE SEQUENCE [LARGE SCALE GENOMIC DNA]</scope>
    <source>
        <strain evidence="4">CCM 5085</strain>
    </source>
</reference>
<keyword evidence="1" id="KW-0812">Transmembrane</keyword>
<evidence type="ECO:0000313" key="2">
    <source>
        <dbReference type="EMBL" id="PHK49330.1"/>
    </source>
</evidence>
<dbReference type="RefSeq" id="WP_099090665.1">
    <property type="nucleotide sequence ID" value="NZ_CP093217.1"/>
</dbReference>